<evidence type="ECO:0000256" key="9">
    <source>
        <dbReference type="SAM" id="MobiDB-lite"/>
    </source>
</evidence>
<keyword evidence="6" id="KW-0508">mRNA splicing</keyword>
<evidence type="ECO:0000256" key="8">
    <source>
        <dbReference type="ARBA" id="ARBA00023274"/>
    </source>
</evidence>
<dbReference type="FunFam" id="1.10.287.4070:FF:000003">
    <property type="entry name" value="U4/U6 small nuclear ribonucleoprotein PRP31"/>
    <property type="match status" value="1"/>
</dbReference>
<organism evidence="11 12">
    <name type="scientific">Purpureocillium lavendulum</name>
    <dbReference type="NCBI Taxonomy" id="1247861"/>
    <lineage>
        <taxon>Eukaryota</taxon>
        <taxon>Fungi</taxon>
        <taxon>Dikarya</taxon>
        <taxon>Ascomycota</taxon>
        <taxon>Pezizomycotina</taxon>
        <taxon>Sordariomycetes</taxon>
        <taxon>Hypocreomycetidae</taxon>
        <taxon>Hypocreales</taxon>
        <taxon>Ophiocordycipitaceae</taxon>
        <taxon>Purpureocillium</taxon>
    </lineage>
</organism>
<dbReference type="Gene3D" id="3.40.50.300">
    <property type="entry name" value="P-loop containing nucleotide triphosphate hydrolases"/>
    <property type="match status" value="1"/>
</dbReference>
<gene>
    <name evidence="11" type="primary">PRPF31</name>
    <name evidence="11" type="ORF">O9K51_00361</name>
</gene>
<evidence type="ECO:0000256" key="2">
    <source>
        <dbReference type="ARBA" id="ARBA00005572"/>
    </source>
</evidence>
<evidence type="ECO:0000256" key="3">
    <source>
        <dbReference type="ARBA" id="ARBA00022664"/>
    </source>
</evidence>
<feature type="compositionally biased region" description="Basic and acidic residues" evidence="9">
    <location>
        <begin position="27"/>
        <end position="54"/>
    </location>
</feature>
<dbReference type="GO" id="GO:0005687">
    <property type="term" value="C:U4 snRNP"/>
    <property type="evidence" value="ECO:0007669"/>
    <property type="project" value="TreeGrafter"/>
</dbReference>
<dbReference type="PRINTS" id="PR00449">
    <property type="entry name" value="RASTRNSFRMNG"/>
</dbReference>
<dbReference type="InterPro" id="IPR027417">
    <property type="entry name" value="P-loop_NTPase"/>
</dbReference>
<dbReference type="InterPro" id="IPR019175">
    <property type="entry name" value="Prp31_C"/>
</dbReference>
<evidence type="ECO:0000256" key="5">
    <source>
        <dbReference type="ARBA" id="ARBA00022884"/>
    </source>
</evidence>
<dbReference type="PANTHER" id="PTHR13904:SF0">
    <property type="entry name" value="U4_U6 SMALL NUCLEAR RIBONUCLEOPROTEIN PRP31"/>
    <property type="match status" value="1"/>
</dbReference>
<dbReference type="Gene3D" id="1.10.287.4070">
    <property type="match status" value="1"/>
</dbReference>
<name>A0AB34G1Y3_9HYPO</name>
<dbReference type="EMBL" id="JAQHRD010000001">
    <property type="protein sequence ID" value="KAJ6445600.1"/>
    <property type="molecule type" value="Genomic_DNA"/>
</dbReference>
<accession>A0AB34G1Y3</accession>
<dbReference type="GO" id="GO:0000244">
    <property type="term" value="P:spliceosomal tri-snRNP complex assembly"/>
    <property type="evidence" value="ECO:0007669"/>
    <property type="project" value="InterPro"/>
</dbReference>
<dbReference type="GO" id="GO:0046540">
    <property type="term" value="C:U4/U6 x U5 tri-snRNP complex"/>
    <property type="evidence" value="ECO:0007669"/>
    <property type="project" value="InterPro"/>
</dbReference>
<protein>
    <submittedName>
        <fullName evidence="11">Pre-mRNA splicing factor</fullName>
    </submittedName>
</protein>
<feature type="region of interest" description="Disordered" evidence="9">
    <location>
        <begin position="635"/>
        <end position="663"/>
    </location>
</feature>
<evidence type="ECO:0000256" key="1">
    <source>
        <dbReference type="ARBA" id="ARBA00004123"/>
    </source>
</evidence>
<feature type="region of interest" description="Disordered" evidence="9">
    <location>
        <begin position="557"/>
        <end position="576"/>
    </location>
</feature>
<dbReference type="PROSITE" id="PS51420">
    <property type="entry name" value="RHO"/>
    <property type="match status" value="1"/>
</dbReference>
<keyword evidence="8" id="KW-0687">Ribonucleoprotein</keyword>
<dbReference type="SMART" id="SM00175">
    <property type="entry name" value="RAB"/>
    <property type="match status" value="1"/>
</dbReference>
<keyword evidence="12" id="KW-1185">Reference proteome</keyword>
<evidence type="ECO:0000313" key="12">
    <source>
        <dbReference type="Proteomes" id="UP001163105"/>
    </source>
</evidence>
<feature type="region of interest" description="Disordered" evidence="9">
    <location>
        <begin position="377"/>
        <end position="411"/>
    </location>
</feature>
<comment type="caution">
    <text evidence="11">The sequence shown here is derived from an EMBL/GenBank/DDBJ whole genome shotgun (WGS) entry which is preliminary data.</text>
</comment>
<feature type="compositionally biased region" description="Basic residues" evidence="9">
    <location>
        <begin position="399"/>
        <end position="409"/>
    </location>
</feature>
<evidence type="ECO:0000313" key="11">
    <source>
        <dbReference type="EMBL" id="KAJ6445600.1"/>
    </source>
</evidence>
<dbReference type="SUPFAM" id="SSF52540">
    <property type="entry name" value="P-loop containing nucleoside triphosphate hydrolases"/>
    <property type="match status" value="1"/>
</dbReference>
<comment type="subcellular location">
    <subcellularLocation>
        <location evidence="1">Nucleus</location>
    </subcellularLocation>
</comment>
<dbReference type="Pfam" id="PF01798">
    <property type="entry name" value="Nop"/>
    <property type="match status" value="1"/>
</dbReference>
<dbReference type="GO" id="GO:0005525">
    <property type="term" value="F:GTP binding"/>
    <property type="evidence" value="ECO:0007669"/>
    <property type="project" value="InterPro"/>
</dbReference>
<dbReference type="PROSITE" id="PS51419">
    <property type="entry name" value="RAB"/>
    <property type="match status" value="1"/>
</dbReference>
<dbReference type="SMART" id="SM00931">
    <property type="entry name" value="NOSIC"/>
    <property type="match status" value="1"/>
</dbReference>
<dbReference type="SMART" id="SM00174">
    <property type="entry name" value="RHO"/>
    <property type="match status" value="1"/>
</dbReference>
<dbReference type="InterPro" id="IPR027105">
    <property type="entry name" value="Prp31"/>
</dbReference>
<evidence type="ECO:0000256" key="6">
    <source>
        <dbReference type="ARBA" id="ARBA00023187"/>
    </source>
</evidence>
<feature type="region of interest" description="Disordered" evidence="9">
    <location>
        <begin position="584"/>
        <end position="604"/>
    </location>
</feature>
<dbReference type="InterPro" id="IPR001806">
    <property type="entry name" value="Small_GTPase"/>
</dbReference>
<evidence type="ECO:0000256" key="4">
    <source>
        <dbReference type="ARBA" id="ARBA00022728"/>
    </source>
</evidence>
<dbReference type="PROSITE" id="PS51358">
    <property type="entry name" value="NOP"/>
    <property type="match status" value="1"/>
</dbReference>
<dbReference type="GO" id="GO:0071011">
    <property type="term" value="C:precatalytic spliceosome"/>
    <property type="evidence" value="ECO:0007669"/>
    <property type="project" value="TreeGrafter"/>
</dbReference>
<dbReference type="Proteomes" id="UP001163105">
    <property type="component" value="Unassembled WGS sequence"/>
</dbReference>
<comment type="similarity">
    <text evidence="2">Belongs to the PRP31 family.</text>
</comment>
<dbReference type="InterPro" id="IPR012976">
    <property type="entry name" value="NOSIC"/>
</dbReference>
<dbReference type="Gene3D" id="1.10.246.90">
    <property type="entry name" value="Nop domain"/>
    <property type="match status" value="1"/>
</dbReference>
<evidence type="ECO:0000256" key="7">
    <source>
        <dbReference type="ARBA" id="ARBA00023242"/>
    </source>
</evidence>
<keyword evidence="7" id="KW-0539">Nucleus</keyword>
<dbReference type="InterPro" id="IPR002687">
    <property type="entry name" value="Nop_dom"/>
</dbReference>
<dbReference type="InterPro" id="IPR042239">
    <property type="entry name" value="Nop_C"/>
</dbReference>
<feature type="domain" description="Nop" evidence="10">
    <location>
        <begin position="264"/>
        <end position="381"/>
    </location>
</feature>
<keyword evidence="3" id="KW-0507">mRNA processing</keyword>
<reference evidence="11" key="1">
    <citation type="submission" date="2023-01" db="EMBL/GenBank/DDBJ databases">
        <title>The growth and conidiation of Purpureocillium lavendulum are regulated by nitrogen source and histone H3K14 acetylation.</title>
        <authorList>
            <person name="Tang P."/>
            <person name="Han J."/>
            <person name="Zhang C."/>
            <person name="Tang P."/>
            <person name="Qi F."/>
            <person name="Zhang K."/>
            <person name="Liang L."/>
        </authorList>
    </citation>
    <scope>NUCLEOTIDE SEQUENCE</scope>
    <source>
        <strain evidence="11">YMF1.00683</strain>
    </source>
</reference>
<dbReference type="Pfam" id="PF09785">
    <property type="entry name" value="Prp31_C"/>
    <property type="match status" value="1"/>
</dbReference>
<dbReference type="AlphaFoldDB" id="A0AB34G1Y3"/>
<sequence length="825" mass="89046">MSTVADELLNDFGSSGDEAEEDNDGLVQRDNEDQDGGDERNGDAMDVDGAKKEEANDDDDKNIHDLEDAEATKARVEKMQLAGVKDVRSVASLMQTLEPVLEKIAHYRSKSESETSVVGNIEDHPEYSLLTQSNSLSTMIDGEVALVHKFIRDHYSTRFPELERLVTTPLEYAKVVSIIGNGPMDSESIKALQTSTNNPLGMGLKAVLDGPSLMIVTVEATTSKGHEMSEEELARVRQACDMAIALHKAKHTLMEYVQSRMTIFAPNLTTLIGSLTAAQLLNAAGGLTGLSKTPACNIPSWGSKKRQAGLATNIGVRQQGYLYHSEMIQHIPNDLKKQAMRIVAAKLVLAARVDRIHSSPDGKTGDDLKSACLERLEKLTEPPPNKGGRALPIPDDKPARKRGGRRARKAKEALAMTDLRKAQNRMAFGKEEKEVGYGTGEGTVGMGMIGQQNDGRIRALQVDNRTRAKLSAKNKGWGTGSTVGAASNIGAFGPSGGIDLAGKGLRSAGVGSSVSGAASSLTFTPVQGLELVDPKMQAELSRKRKAEEDRWFKGGSFTQVGGGSSSNANGGFKVPDLPAAKRVDTGATKMGPPPSRQKPADEETIPPTKLKATIIGPGHIGKTTLLQAALQDKYPPEVNEQQQQQQQQQRDGRTDKVSGMGTGTTTRVSLALWDSAGSYDDWRLEPLKYVRTDVVVLAFSVDRADEMADLAEDRYVAEVEHFVPDIPILLVGLRTDLRTQHVPAGDSGAAAARVFITRAIGEKMARRLRAVAYAECSSYTGDGVREVMQQVAKAGLLAPRRGVQKRRGAGRGRFRSRVRSRCHVL</sequence>
<keyword evidence="5" id="KW-0694">RNA-binding</keyword>
<proteinExistence type="inferred from homology"/>
<dbReference type="Pfam" id="PF00071">
    <property type="entry name" value="Ras"/>
    <property type="match status" value="1"/>
</dbReference>
<dbReference type="GO" id="GO:0003924">
    <property type="term" value="F:GTPase activity"/>
    <property type="evidence" value="ECO:0007669"/>
    <property type="project" value="InterPro"/>
</dbReference>
<dbReference type="InterPro" id="IPR036070">
    <property type="entry name" value="Nop_dom_sf"/>
</dbReference>
<dbReference type="SUPFAM" id="SSF89124">
    <property type="entry name" value="Nop domain"/>
    <property type="match status" value="1"/>
</dbReference>
<dbReference type="PANTHER" id="PTHR13904">
    <property type="entry name" value="PRE-MRNA SPLICING FACTOR PRP31"/>
    <property type="match status" value="1"/>
</dbReference>
<dbReference type="FunFam" id="1.10.246.90:FF:000002">
    <property type="entry name" value="U4/U6 small nuclear ribonucleoprotein Prp31"/>
    <property type="match status" value="1"/>
</dbReference>
<evidence type="ECO:0000259" key="10">
    <source>
        <dbReference type="PROSITE" id="PS51358"/>
    </source>
</evidence>
<keyword evidence="4" id="KW-0747">Spliceosome</keyword>
<dbReference type="GO" id="GO:0003723">
    <property type="term" value="F:RNA binding"/>
    <property type="evidence" value="ECO:0007669"/>
    <property type="project" value="UniProtKB-KW"/>
</dbReference>
<feature type="region of interest" description="Disordered" evidence="9">
    <location>
        <begin position="1"/>
        <end position="63"/>
    </location>
</feature>